<dbReference type="OrthoDB" id="2013981at2759"/>
<protein>
    <submittedName>
        <fullName evidence="2">Uncharacterized protein</fullName>
    </submittedName>
</protein>
<keyword evidence="3" id="KW-1185">Reference proteome</keyword>
<evidence type="ECO:0000313" key="2">
    <source>
        <dbReference type="EMBL" id="KAG2429964.1"/>
    </source>
</evidence>
<dbReference type="Proteomes" id="UP000613740">
    <property type="component" value="Unassembled WGS sequence"/>
</dbReference>
<comment type="caution">
    <text evidence="2">The sequence shown here is derived from an EMBL/GenBank/DDBJ whole genome shotgun (WGS) entry which is preliminary data.</text>
</comment>
<keyword evidence="1" id="KW-0472">Membrane</keyword>
<name>A0A835SXA6_9CHLO</name>
<keyword evidence="1" id="KW-1133">Transmembrane helix</keyword>
<sequence>MPPSLAPVDSAVSRSTSGATFSGRANANYGLVSSRIACIPSLARRGPAQPQPCYNSARTRRLAVCVRAGAEGAASRQPAAAPSGTPHIQAALFTGTYAVVFGLALCLAPQQVFGLLFAAETVSSGWIRVGGILFTLIGWQYLGTAGGDRAGLGALGFYRATVWSRLALSAAFGLLVAIGESPLGLLVLSAMNLVGAASMHLALRRSGISSCVGGPAGGAAGAC</sequence>
<dbReference type="EMBL" id="JAEHOD010000082">
    <property type="protein sequence ID" value="KAG2429964.1"/>
    <property type="molecule type" value="Genomic_DNA"/>
</dbReference>
<reference evidence="2" key="1">
    <citation type="journal article" date="2020" name="bioRxiv">
        <title>Comparative genomics of Chlamydomonas.</title>
        <authorList>
            <person name="Craig R.J."/>
            <person name="Hasan A.R."/>
            <person name="Ness R.W."/>
            <person name="Keightley P.D."/>
        </authorList>
    </citation>
    <scope>NUCLEOTIDE SEQUENCE</scope>
    <source>
        <strain evidence="2">CCAP 11/173</strain>
    </source>
</reference>
<evidence type="ECO:0000313" key="3">
    <source>
        <dbReference type="Proteomes" id="UP000613740"/>
    </source>
</evidence>
<feature type="transmembrane region" description="Helical" evidence="1">
    <location>
        <begin position="97"/>
        <end position="119"/>
    </location>
</feature>
<organism evidence="2 3">
    <name type="scientific">Chlamydomonas schloesseri</name>
    <dbReference type="NCBI Taxonomy" id="2026947"/>
    <lineage>
        <taxon>Eukaryota</taxon>
        <taxon>Viridiplantae</taxon>
        <taxon>Chlorophyta</taxon>
        <taxon>core chlorophytes</taxon>
        <taxon>Chlorophyceae</taxon>
        <taxon>CS clade</taxon>
        <taxon>Chlamydomonadales</taxon>
        <taxon>Chlamydomonadaceae</taxon>
        <taxon>Chlamydomonas</taxon>
    </lineage>
</organism>
<keyword evidence="1" id="KW-0812">Transmembrane</keyword>
<feature type="transmembrane region" description="Helical" evidence="1">
    <location>
        <begin position="162"/>
        <end position="179"/>
    </location>
</feature>
<dbReference type="AlphaFoldDB" id="A0A835SXA6"/>
<feature type="transmembrane region" description="Helical" evidence="1">
    <location>
        <begin position="125"/>
        <end position="142"/>
    </location>
</feature>
<accession>A0A835SXA6</accession>
<gene>
    <name evidence="2" type="ORF">HYH02_013915</name>
</gene>
<proteinExistence type="predicted"/>
<evidence type="ECO:0000256" key="1">
    <source>
        <dbReference type="SAM" id="Phobius"/>
    </source>
</evidence>